<name>A0A410P3T3_VELA1</name>
<evidence type="ECO:0000256" key="2">
    <source>
        <dbReference type="SAM" id="SignalP"/>
    </source>
</evidence>
<dbReference type="OrthoDB" id="9816218at2"/>
<feature type="signal peptide" evidence="2">
    <location>
        <begin position="1"/>
        <end position="25"/>
    </location>
</feature>
<gene>
    <name evidence="5" type="ORF">BU251_02985</name>
</gene>
<dbReference type="InterPro" id="IPR005653">
    <property type="entry name" value="OstA-like_N"/>
</dbReference>
<dbReference type="RefSeq" id="WP_128699409.1">
    <property type="nucleotide sequence ID" value="NZ_CP019384.1"/>
</dbReference>
<protein>
    <submittedName>
        <fullName evidence="5">LPS assembly outer membrane protein LptD</fullName>
    </submittedName>
</protein>
<dbReference type="EMBL" id="CP019384">
    <property type="protein sequence ID" value="QAT16772.1"/>
    <property type="molecule type" value="Genomic_DNA"/>
</dbReference>
<organism evidence="5 6">
    <name type="scientific">Velamenicoccus archaeovorus</name>
    <dbReference type="NCBI Taxonomy" id="1930593"/>
    <lineage>
        <taxon>Bacteria</taxon>
        <taxon>Pseudomonadati</taxon>
        <taxon>Candidatus Omnitrophota</taxon>
        <taxon>Candidatus Velamenicoccus</taxon>
    </lineage>
</organism>
<keyword evidence="1" id="KW-0472">Membrane</keyword>
<feature type="domain" description="Organic solvent tolerance-like N-terminal" evidence="3">
    <location>
        <begin position="34"/>
        <end position="110"/>
    </location>
</feature>
<dbReference type="KEGG" id="vai:BU251_02985"/>
<reference evidence="5 6" key="1">
    <citation type="submission" date="2017-01" db="EMBL/GenBank/DDBJ databases">
        <title>First insights into the biology of 'candidatus Vampirococcus archaeovorus'.</title>
        <authorList>
            <person name="Kizina J."/>
            <person name="Jordan S."/>
            <person name="Stueber K."/>
            <person name="Reinhardt R."/>
            <person name="Harder J."/>
        </authorList>
    </citation>
    <scope>NUCLEOTIDE SEQUENCE [LARGE SCALE GENOMIC DNA]</scope>
    <source>
        <strain evidence="5 6">LiM</strain>
    </source>
</reference>
<dbReference type="Pfam" id="PF19838">
    <property type="entry name" value="LptD_2"/>
    <property type="match status" value="1"/>
</dbReference>
<feature type="chain" id="PRO_5019024046" evidence="2">
    <location>
        <begin position="26"/>
        <end position="692"/>
    </location>
</feature>
<evidence type="ECO:0000313" key="5">
    <source>
        <dbReference type="EMBL" id="QAT16772.1"/>
    </source>
</evidence>
<dbReference type="Gene3D" id="2.60.450.10">
    <property type="entry name" value="Lipopolysaccharide (LPS) transport protein A like domain"/>
    <property type="match status" value="1"/>
</dbReference>
<evidence type="ECO:0000256" key="1">
    <source>
        <dbReference type="ARBA" id="ARBA00023237"/>
    </source>
</evidence>
<sequence length="692" mass="79948">MNHPRFLIAGLFLPVFFCCVSCGIAAVGKQPLTVDGDVVEFFSEGREIVAEGHVKIIGQDMHITADKVRVFFDEKLVIADGNVVFKRGTEEAEGDMVIFDFGDKTGTLINPHVRMSPYYGSAAVMEKLGEDKIYLKDSVISTCDLPHPHYALTCKEVTTEPGKILRAKGTKISLLGIPVMYVPSYSHRLTDKRPRFMITPGHRKNYGMELFGSWRYYLNDNARGLLHFDWYQQKGWAEGVDLNYDTKLFGIGNVKYYRIDEKDTNKGIPENERRTQERSRLEVQHRWQMTDVDQAILSYYRASDVNFRKDYFYREYEIDTDPSSFFLYSHVFPSATLSFLGQPRVNAFESVLQKIPELKLETINQRIGGSRFYFKNTTTSAFLSNTTANSNQNVETTRVDTTNQVSYLFRWAGLEFSPFAGEQETYYSRGVSGRDSLMRSMFFTGMDMSTKLFKLYDVESNFMKMDIHQLRHVITPSVQYRYQHDPSVSASKIQQMDSIDALDSMNKVTLGLENKLQTKRGGVSVDLLRLLLSSDYNIEDNDTLGKGFQLFKYELEFRPWSWFEIDSDAEYDTVQEHFNTINTEFWNTVGKLRTHVGYRYAHSESSQMTVGMDYPLNPFWTASIYERFEFKTGNLVEQEYHLTRDMHCWLMEIIINQRETEGVSILLAFKIKEFPDIGINAETTFTPPRSSQ</sequence>
<dbReference type="GO" id="GO:0009279">
    <property type="term" value="C:cell outer membrane"/>
    <property type="evidence" value="ECO:0007669"/>
    <property type="project" value="TreeGrafter"/>
</dbReference>
<keyword evidence="1" id="KW-0998">Cell outer membrane</keyword>
<dbReference type="PANTHER" id="PTHR30189:SF1">
    <property type="entry name" value="LPS-ASSEMBLY PROTEIN LPTD"/>
    <property type="match status" value="1"/>
</dbReference>
<evidence type="ECO:0000259" key="3">
    <source>
        <dbReference type="Pfam" id="PF03968"/>
    </source>
</evidence>
<accession>A0A410P3T3</accession>
<evidence type="ECO:0000259" key="4">
    <source>
        <dbReference type="Pfam" id="PF19838"/>
    </source>
</evidence>
<proteinExistence type="predicted"/>
<evidence type="ECO:0000313" key="6">
    <source>
        <dbReference type="Proteomes" id="UP000287243"/>
    </source>
</evidence>
<keyword evidence="2" id="KW-0732">Signal</keyword>
<dbReference type="PANTHER" id="PTHR30189">
    <property type="entry name" value="LPS-ASSEMBLY PROTEIN"/>
    <property type="match status" value="1"/>
</dbReference>
<dbReference type="Proteomes" id="UP000287243">
    <property type="component" value="Chromosome"/>
</dbReference>
<dbReference type="GO" id="GO:1990351">
    <property type="term" value="C:transporter complex"/>
    <property type="evidence" value="ECO:0007669"/>
    <property type="project" value="TreeGrafter"/>
</dbReference>
<dbReference type="AlphaFoldDB" id="A0A410P3T3"/>
<keyword evidence="6" id="KW-1185">Reference proteome</keyword>
<dbReference type="Pfam" id="PF03968">
    <property type="entry name" value="LptD_N"/>
    <property type="match status" value="1"/>
</dbReference>
<dbReference type="InterPro" id="IPR045659">
    <property type="entry name" value="LptD_2"/>
</dbReference>
<dbReference type="InterPro" id="IPR050218">
    <property type="entry name" value="LptD"/>
</dbReference>
<feature type="domain" description="LPS-assembly protein LptD central" evidence="4">
    <location>
        <begin position="442"/>
        <end position="497"/>
    </location>
</feature>